<proteinExistence type="predicted"/>
<accession>Q113F3</accession>
<evidence type="ECO:0000313" key="1">
    <source>
        <dbReference type="EMBL" id="ABG51371.1"/>
    </source>
</evidence>
<dbReference type="eggNOG" id="ENOG5030UJQ">
    <property type="taxonomic scope" value="Bacteria"/>
</dbReference>
<protein>
    <submittedName>
        <fullName evidence="1">Uncharacterized protein</fullName>
    </submittedName>
</protein>
<dbReference type="OrthoDB" id="483002at2"/>
<name>Q113F3_TRIEI</name>
<reference evidence="1" key="1">
    <citation type="submission" date="2006-06" db="EMBL/GenBank/DDBJ databases">
        <title>Complete sequence of Trichodesmium erythraeum IMS101.</title>
        <authorList>
            <consortium name="US DOE Joint Genome Institute"/>
            <person name="Copeland A."/>
            <person name="Lucas S."/>
            <person name="Lapidus A."/>
            <person name="Barry K."/>
            <person name="Detter J.C."/>
            <person name="Glavina del Rio T."/>
            <person name="Hammon N."/>
            <person name="Israni S."/>
            <person name="Dalin E."/>
            <person name="Tice H."/>
            <person name="Pitluck S."/>
            <person name="Kiss H."/>
            <person name="Munk A.C."/>
            <person name="Brettin T."/>
            <person name="Bruce D."/>
            <person name="Han C."/>
            <person name="Tapia R."/>
            <person name="Gilna P."/>
            <person name="Schmutz J."/>
            <person name="Larimer F."/>
            <person name="Land M."/>
            <person name="Hauser L."/>
            <person name="Kyrpides N."/>
            <person name="Kim E."/>
            <person name="Richardson P."/>
        </authorList>
    </citation>
    <scope>NUCLEOTIDE SEQUENCE [LARGE SCALE GENOMIC DNA]</scope>
    <source>
        <strain evidence="1">IMS101</strain>
    </source>
</reference>
<dbReference type="HOGENOM" id="CLU_1319705_0_0_3"/>
<sequence length="216" mass="25324">MKQKCTDKAIANKIKKWLQVVSQLNNGDFIFAIPTTRLTSLKSLIQDKTAAELFAFHLAKKLQQEMNEVKRYKEFTQEEWSIRLNLISDTVAQMEDYLADPTAEKKHSFWELLRRIDGLQSNHYGRVNWSTVSFFRSGYLLKLDYALRCFVEQDFSSWAYKLAMVYVVRYEPSYGSGLIPASVPMLLEVSEFWCNYYFDCSLIEKFPQDLKISCLK</sequence>
<dbReference type="AlphaFoldDB" id="Q113F3"/>
<dbReference type="RefSeq" id="WP_011611741.1">
    <property type="nucleotide sequence ID" value="NC_008312.1"/>
</dbReference>
<gene>
    <name evidence="1" type="ordered locus">Tery_2137</name>
</gene>
<dbReference type="EMBL" id="CP000393">
    <property type="protein sequence ID" value="ABG51371.1"/>
    <property type="molecule type" value="Genomic_DNA"/>
</dbReference>
<dbReference type="KEGG" id="ter:Tery_2137"/>
<organism evidence="1">
    <name type="scientific">Trichodesmium erythraeum (strain IMS101)</name>
    <dbReference type="NCBI Taxonomy" id="203124"/>
    <lineage>
        <taxon>Bacteria</taxon>
        <taxon>Bacillati</taxon>
        <taxon>Cyanobacteriota</taxon>
        <taxon>Cyanophyceae</taxon>
        <taxon>Oscillatoriophycideae</taxon>
        <taxon>Oscillatoriales</taxon>
        <taxon>Microcoleaceae</taxon>
        <taxon>Trichodesmium</taxon>
    </lineage>
</organism>